<evidence type="ECO:0008006" key="5">
    <source>
        <dbReference type="Google" id="ProtNLM"/>
    </source>
</evidence>
<reference evidence="2 4" key="2">
    <citation type="submission" date="2016-10" db="EMBL/GenBank/DDBJ databases">
        <authorList>
            <person name="Varghese N."/>
            <person name="Submissions S."/>
        </authorList>
    </citation>
    <scope>NUCLEOTIDE SEQUENCE [LARGE SCALE GENOMIC DNA]</scope>
    <source>
        <strain evidence="2 4">DSM 6083</strain>
    </source>
</reference>
<reference evidence="1 3" key="3">
    <citation type="journal article" name="Genome Announc.">
        <title>Complete Genome Sequence of Pseudomonas balearica DSM 6083T.</title>
        <authorList>
            <person name="Bennasar-Figueras A."/>
            <person name="Salva-Serra F."/>
            <person name="Jaen-Luchoro D."/>
            <person name="Segui C."/>
            <person name="Aliaga F."/>
            <person name="Busquets A."/>
            <person name="Gomila M."/>
            <person name="Moore E.R."/>
            <person name="Lalucat J."/>
        </authorList>
    </citation>
    <scope>NUCLEOTIDE SEQUENCE [LARGE SCALE GENOMIC DNA]</scope>
    <source>
        <strain evidence="3">DSM 6083</strain>
        <strain evidence="1">DSM6083</strain>
    </source>
</reference>
<dbReference type="RefSeq" id="WP_043218929.1">
    <property type="nucleotide sequence ID" value="NZ_CP007511.1"/>
</dbReference>
<accession>A0A8D3XZU7</accession>
<proteinExistence type="predicted"/>
<organism evidence="1 3">
    <name type="scientific">Stutzerimonas balearica DSM 6083</name>
    <dbReference type="NCBI Taxonomy" id="1123016"/>
    <lineage>
        <taxon>Bacteria</taxon>
        <taxon>Pseudomonadati</taxon>
        <taxon>Pseudomonadota</taxon>
        <taxon>Gammaproteobacteria</taxon>
        <taxon>Pseudomonadales</taxon>
        <taxon>Pseudomonadaceae</taxon>
        <taxon>Stutzerimonas</taxon>
    </lineage>
</organism>
<dbReference type="GeneID" id="77259311"/>
<dbReference type="Proteomes" id="UP000031271">
    <property type="component" value="Chromosome"/>
</dbReference>
<reference evidence="3" key="1">
    <citation type="submission" date="2014-03" db="EMBL/GenBank/DDBJ databases">
        <title>Complete genome of Pseudomonas balearica DSM 6083T, a sewage water isolate from an enrichment with 2-methylnaphthalene.</title>
        <authorList>
            <person name="Salva-Serra F."/>
            <person name="Jaen-Luchoro D."/>
            <person name="Busquets A."/>
            <person name="Pena A."/>
            <person name="Gomila M."/>
            <person name="Bosch R."/>
            <person name="Nogales B."/>
            <person name="Garcia-Valdes E."/>
            <person name="Lalucat J."/>
            <person name="Bennasar A."/>
        </authorList>
    </citation>
    <scope>NUCLEOTIDE SEQUENCE [LARGE SCALE GENOMIC DNA]</scope>
    <source>
        <strain evidence="3">DSM 6083</strain>
    </source>
</reference>
<dbReference type="InterPro" id="IPR021898">
    <property type="entry name" value="DUF3509"/>
</dbReference>
<evidence type="ECO:0000313" key="4">
    <source>
        <dbReference type="Proteomes" id="UP000182276"/>
    </source>
</evidence>
<name>A0A8D3XZU7_9GAMM</name>
<dbReference type="Pfam" id="PF12021">
    <property type="entry name" value="DUF3509"/>
    <property type="match status" value="1"/>
</dbReference>
<evidence type="ECO:0000313" key="1">
    <source>
        <dbReference type="EMBL" id="AJE14459.1"/>
    </source>
</evidence>
<evidence type="ECO:0000313" key="3">
    <source>
        <dbReference type="Proteomes" id="UP000031271"/>
    </source>
</evidence>
<dbReference type="Proteomes" id="UP000182276">
    <property type="component" value="Unassembled WGS sequence"/>
</dbReference>
<sequence>MKSSFQEISDAFQPGYNVNFSIEKPDGSILLTLTGAQGVAVKRYISAAQWRDQTQLQRLITSLKFSLAIEYGEPPLPTAGELRPALWRPRP</sequence>
<dbReference type="EMBL" id="CP007511">
    <property type="protein sequence ID" value="AJE14459.1"/>
    <property type="molecule type" value="Genomic_DNA"/>
</dbReference>
<protein>
    <recommendedName>
        <fullName evidence="5">DUF3509 domain-containing protein</fullName>
    </recommendedName>
</protein>
<dbReference type="KEGG" id="pbm:CL52_05200"/>
<gene>
    <name evidence="1" type="ORF">CL52_05200</name>
    <name evidence="2" type="ORF">SAMN05660875_11282</name>
</gene>
<keyword evidence="4" id="KW-1185">Reference proteome</keyword>
<dbReference type="AlphaFoldDB" id="A0A8D3XZU7"/>
<dbReference type="EMBL" id="FNHO01000012">
    <property type="protein sequence ID" value="SDM91575.1"/>
    <property type="molecule type" value="Genomic_DNA"/>
</dbReference>
<evidence type="ECO:0000313" key="2">
    <source>
        <dbReference type="EMBL" id="SDM91575.1"/>
    </source>
</evidence>